<proteinExistence type="predicted"/>
<dbReference type="InterPro" id="IPR026022">
    <property type="entry name" value="PhoU_dom"/>
</dbReference>
<dbReference type="AlphaFoldDB" id="A0A9D1RF18"/>
<feature type="transmembrane region" description="Helical" evidence="6">
    <location>
        <begin position="292"/>
        <end position="310"/>
    </location>
</feature>
<dbReference type="EMBL" id="DXGE01000034">
    <property type="protein sequence ID" value="HIW86499.1"/>
    <property type="molecule type" value="Genomic_DNA"/>
</dbReference>
<keyword evidence="2" id="KW-1003">Cell membrane</keyword>
<organism evidence="8 9">
    <name type="scientific">Candidatus Eubacterium faecipullorum</name>
    <dbReference type="NCBI Taxonomy" id="2838571"/>
    <lineage>
        <taxon>Bacteria</taxon>
        <taxon>Bacillati</taxon>
        <taxon>Bacillota</taxon>
        <taxon>Clostridia</taxon>
        <taxon>Eubacteriales</taxon>
        <taxon>Eubacteriaceae</taxon>
        <taxon>Eubacterium</taxon>
    </lineage>
</organism>
<evidence type="ECO:0000256" key="1">
    <source>
        <dbReference type="ARBA" id="ARBA00004651"/>
    </source>
</evidence>
<dbReference type="Proteomes" id="UP000824205">
    <property type="component" value="Unassembled WGS sequence"/>
</dbReference>
<feature type="domain" description="PhoU" evidence="7">
    <location>
        <begin position="357"/>
        <end position="440"/>
    </location>
</feature>
<evidence type="ECO:0000313" key="9">
    <source>
        <dbReference type="Proteomes" id="UP000824205"/>
    </source>
</evidence>
<feature type="transmembrane region" description="Helical" evidence="6">
    <location>
        <begin position="50"/>
        <end position="74"/>
    </location>
</feature>
<accession>A0A9D1RF18</accession>
<evidence type="ECO:0000313" key="8">
    <source>
        <dbReference type="EMBL" id="HIW86499.1"/>
    </source>
</evidence>
<feature type="domain" description="PhoU" evidence="7">
    <location>
        <begin position="462"/>
        <end position="542"/>
    </location>
</feature>
<evidence type="ECO:0000256" key="2">
    <source>
        <dbReference type="ARBA" id="ARBA00022475"/>
    </source>
</evidence>
<comment type="subcellular location">
    <subcellularLocation>
        <location evidence="1">Cell membrane</location>
        <topology evidence="1">Multi-pass membrane protein</topology>
    </subcellularLocation>
</comment>
<evidence type="ECO:0000259" key="7">
    <source>
        <dbReference type="Pfam" id="PF01895"/>
    </source>
</evidence>
<dbReference type="Pfam" id="PF01895">
    <property type="entry name" value="PhoU"/>
    <property type="match status" value="2"/>
</dbReference>
<dbReference type="SUPFAM" id="SSF109755">
    <property type="entry name" value="PhoU-like"/>
    <property type="match status" value="1"/>
</dbReference>
<reference evidence="8" key="1">
    <citation type="journal article" date="2021" name="PeerJ">
        <title>Extensive microbial diversity within the chicken gut microbiome revealed by metagenomics and culture.</title>
        <authorList>
            <person name="Gilroy R."/>
            <person name="Ravi A."/>
            <person name="Getino M."/>
            <person name="Pursley I."/>
            <person name="Horton D.L."/>
            <person name="Alikhan N.F."/>
            <person name="Baker D."/>
            <person name="Gharbi K."/>
            <person name="Hall N."/>
            <person name="Watson M."/>
            <person name="Adriaenssens E.M."/>
            <person name="Foster-Nyarko E."/>
            <person name="Jarju S."/>
            <person name="Secka A."/>
            <person name="Antonio M."/>
            <person name="Oren A."/>
            <person name="Chaudhuri R.R."/>
            <person name="La Ragione R."/>
            <person name="Hildebrand F."/>
            <person name="Pallen M.J."/>
        </authorList>
    </citation>
    <scope>NUCLEOTIDE SEQUENCE</scope>
    <source>
        <strain evidence="8">421</strain>
    </source>
</reference>
<feature type="transmembrane region" description="Helical" evidence="6">
    <location>
        <begin position="257"/>
        <end position="280"/>
    </location>
</feature>
<dbReference type="InterPro" id="IPR038078">
    <property type="entry name" value="PhoU-like_sf"/>
</dbReference>
<dbReference type="Gene3D" id="1.20.58.220">
    <property type="entry name" value="Phosphate transport system protein phou homolog 2, domain 2"/>
    <property type="match status" value="1"/>
</dbReference>
<evidence type="ECO:0000256" key="3">
    <source>
        <dbReference type="ARBA" id="ARBA00022692"/>
    </source>
</evidence>
<dbReference type="GO" id="GO:0005436">
    <property type="term" value="F:sodium:phosphate symporter activity"/>
    <property type="evidence" value="ECO:0007669"/>
    <property type="project" value="InterPro"/>
</dbReference>
<feature type="transmembrane region" description="Helical" evidence="6">
    <location>
        <begin position="182"/>
        <end position="199"/>
    </location>
</feature>
<evidence type="ECO:0000256" key="6">
    <source>
        <dbReference type="SAM" id="Phobius"/>
    </source>
</evidence>
<feature type="transmembrane region" description="Helical" evidence="6">
    <location>
        <begin position="144"/>
        <end position="162"/>
    </location>
</feature>
<dbReference type="InterPro" id="IPR004633">
    <property type="entry name" value="NaPi_cotrn-rel/YqeW-like"/>
</dbReference>
<sequence>MSIYSVFSLLGGLALFLYGMNMMGDGLEKISGGRLEQILEKMTDKTYKGVLLGCAVTAVIQSSSAVTVMVVGFVNSGIMELSRAIGVIMGANIGTTATAWILSLTGIDGDSLIVNLLKPSSFAPVLALIGVFLLMFSKNEKRKNIGGIIAGFGILMIGMEFMSDSMSGLADNQQFASVLVKFSNPVLGILAGMILTAVIQSSSASVGILQALSLTGTVPFATAFPVILGQNIGTCVTALISCVGTSKNAKRAAFAHLYFNIIGVVLAVILFYGANAIFHFDFLQNAVTPSQIAIVHSVFNIFSTVVLLPFTKQLEKLARLTIRDGKTSDSDAPVLLDERFLLTPSYAVEKSREATVQMAQLVEKTAMTAFSLFKNYKPEKAQKIYDNEKKTDKYEEILETYLVKVSSLQLSDEDSKNVFILHHAIEDLEKISDYCEDVLKIKKNIIKKNIAFSDKAKYDLSVMIAAVTKIVNITVEAFNANDISKMREIGPLEEVIDKLKKELKSRHLKRIEEGSCSVSQGFVFLDLINALERIADHCASLAVSVIELESGEYNVHEYTREIKESDKDFIENLDSYLEKYSLN</sequence>
<dbReference type="PANTHER" id="PTHR10010:SF46">
    <property type="entry name" value="SODIUM-DEPENDENT PHOSPHATE TRANSPORT PROTEIN 2B"/>
    <property type="match status" value="1"/>
</dbReference>
<gene>
    <name evidence="8" type="ORF">IAA48_08405</name>
</gene>
<evidence type="ECO:0000256" key="4">
    <source>
        <dbReference type="ARBA" id="ARBA00022989"/>
    </source>
</evidence>
<dbReference type="GO" id="GO:0005886">
    <property type="term" value="C:plasma membrane"/>
    <property type="evidence" value="ECO:0007669"/>
    <property type="project" value="UniProtKB-SubCell"/>
</dbReference>
<dbReference type="Pfam" id="PF02690">
    <property type="entry name" value="Na_Pi_cotrans"/>
    <property type="match status" value="1"/>
</dbReference>
<reference evidence="8" key="2">
    <citation type="submission" date="2021-04" db="EMBL/GenBank/DDBJ databases">
        <authorList>
            <person name="Gilroy R."/>
        </authorList>
    </citation>
    <scope>NUCLEOTIDE SEQUENCE</scope>
    <source>
        <strain evidence="8">421</strain>
    </source>
</reference>
<dbReference type="NCBIfam" id="NF037997">
    <property type="entry name" value="Na_Pi_symport"/>
    <property type="match status" value="1"/>
</dbReference>
<keyword evidence="4 6" id="KW-1133">Transmembrane helix</keyword>
<protein>
    <submittedName>
        <fullName evidence="8">Na/Pi cotransporter family protein</fullName>
    </submittedName>
</protein>
<keyword evidence="5 6" id="KW-0472">Membrane</keyword>
<dbReference type="PANTHER" id="PTHR10010">
    <property type="entry name" value="SOLUTE CARRIER FAMILY 34 SODIUM PHOSPHATE , MEMBER 2-RELATED"/>
    <property type="match status" value="1"/>
</dbReference>
<feature type="transmembrane region" description="Helical" evidence="6">
    <location>
        <begin position="119"/>
        <end position="137"/>
    </location>
</feature>
<dbReference type="InterPro" id="IPR003841">
    <property type="entry name" value="Na/Pi_transpt"/>
</dbReference>
<keyword evidence="3 6" id="KW-0812">Transmembrane</keyword>
<name>A0A9D1RF18_9FIRM</name>
<comment type="caution">
    <text evidence="8">The sequence shown here is derived from an EMBL/GenBank/DDBJ whole genome shotgun (WGS) entry which is preliminary data.</text>
</comment>
<evidence type="ECO:0000256" key="5">
    <source>
        <dbReference type="ARBA" id="ARBA00023136"/>
    </source>
</evidence>
<dbReference type="NCBIfam" id="TIGR00704">
    <property type="entry name" value="NaPi_cotrn_rel"/>
    <property type="match status" value="1"/>
</dbReference>
<feature type="transmembrane region" description="Helical" evidence="6">
    <location>
        <begin position="86"/>
        <end position="107"/>
    </location>
</feature>
<dbReference type="GO" id="GO:0044341">
    <property type="term" value="P:sodium-dependent phosphate transport"/>
    <property type="evidence" value="ECO:0007669"/>
    <property type="project" value="InterPro"/>
</dbReference>